<accession>A0A4Q4SJ41</accession>
<name>A0A4Q4SJ41_9PLEO</name>
<proteinExistence type="predicted"/>
<reference evidence="3" key="1">
    <citation type="journal article" date="2019" name="bioRxiv">
        <title>Genomics, evolutionary history and diagnostics of the Alternaria alternata species group including apple and Asian pear pathotypes.</title>
        <authorList>
            <person name="Armitage A.D."/>
            <person name="Cockerton H.M."/>
            <person name="Sreenivasaprasad S."/>
            <person name="Woodhall J.W."/>
            <person name="Lane C.R."/>
            <person name="Harrison R.J."/>
            <person name="Clarkson J.P."/>
        </authorList>
    </citation>
    <scope>NUCLEOTIDE SEQUENCE [LARGE SCALE GENOMIC DNA]</scope>
    <source>
        <strain evidence="3">RGR 97.0016</strain>
    </source>
</reference>
<evidence type="ECO:0000313" key="3">
    <source>
        <dbReference type="Proteomes" id="UP000293823"/>
    </source>
</evidence>
<feature type="region of interest" description="Disordered" evidence="1">
    <location>
        <begin position="21"/>
        <end position="46"/>
    </location>
</feature>
<comment type="caution">
    <text evidence="2">The sequence shown here is derived from an EMBL/GenBank/DDBJ whole genome shotgun (WGS) entry which is preliminary data.</text>
</comment>
<gene>
    <name evidence="2" type="ORF">AA0113_g3242</name>
</gene>
<sequence length="101" mass="12188">MYNRFTPEEWAQENYYAYSRNISPPRNRHEEPRPGYHTNDYGTVSPIRRRASGLQRRPRVNSIRQPPPCGVGWWDGDEGWRNYRGRAYWGETMRRARPGYR</sequence>
<dbReference type="Proteomes" id="UP000293823">
    <property type="component" value="Unassembled WGS sequence"/>
</dbReference>
<dbReference type="OrthoDB" id="10419000at2759"/>
<organism evidence="2 3">
    <name type="scientific">Alternaria arborescens</name>
    <dbReference type="NCBI Taxonomy" id="156630"/>
    <lineage>
        <taxon>Eukaryota</taxon>
        <taxon>Fungi</taxon>
        <taxon>Dikarya</taxon>
        <taxon>Ascomycota</taxon>
        <taxon>Pezizomycotina</taxon>
        <taxon>Dothideomycetes</taxon>
        <taxon>Pleosporomycetidae</taxon>
        <taxon>Pleosporales</taxon>
        <taxon>Pleosporineae</taxon>
        <taxon>Pleosporaceae</taxon>
        <taxon>Alternaria</taxon>
        <taxon>Alternaria sect. Alternaria</taxon>
    </lineage>
</organism>
<evidence type="ECO:0000313" key="2">
    <source>
        <dbReference type="EMBL" id="RYO70531.1"/>
    </source>
</evidence>
<dbReference type="AlphaFoldDB" id="A0A4Q4SJ41"/>
<evidence type="ECO:0000256" key="1">
    <source>
        <dbReference type="SAM" id="MobiDB-lite"/>
    </source>
</evidence>
<keyword evidence="3" id="KW-1185">Reference proteome</keyword>
<dbReference type="EMBL" id="PEJP01000010">
    <property type="protein sequence ID" value="RYO70531.1"/>
    <property type="molecule type" value="Genomic_DNA"/>
</dbReference>
<protein>
    <submittedName>
        <fullName evidence="2">Uncharacterized protein</fullName>
    </submittedName>
</protein>